<gene>
    <name evidence="1" type="ORF">HQ497_02420</name>
</gene>
<organism evidence="1 2">
    <name type="scientific">SAR86 cluster bacterium</name>
    <dbReference type="NCBI Taxonomy" id="2030880"/>
    <lineage>
        <taxon>Bacteria</taxon>
        <taxon>Pseudomonadati</taxon>
        <taxon>Pseudomonadota</taxon>
        <taxon>Gammaproteobacteria</taxon>
        <taxon>SAR86 cluster</taxon>
    </lineage>
</organism>
<dbReference type="EMBL" id="JABMOJ010000083">
    <property type="protein sequence ID" value="NQV64195.1"/>
    <property type="molecule type" value="Genomic_DNA"/>
</dbReference>
<dbReference type="Proteomes" id="UP000754644">
    <property type="component" value="Unassembled WGS sequence"/>
</dbReference>
<comment type="caution">
    <text evidence="1">The sequence shown here is derived from an EMBL/GenBank/DDBJ whole genome shotgun (WGS) entry which is preliminary data.</text>
</comment>
<reference evidence="1" key="1">
    <citation type="submission" date="2020-05" db="EMBL/GenBank/DDBJ databases">
        <title>Sulfur intermediates as new biogeochemical hubs in an aquatic model microbial ecosystem.</title>
        <authorList>
            <person name="Vigneron A."/>
        </authorList>
    </citation>
    <scope>NUCLEOTIDE SEQUENCE</scope>
    <source>
        <strain evidence="1">Bin.250</strain>
    </source>
</reference>
<name>A0A972VXI3_9GAMM</name>
<proteinExistence type="predicted"/>
<dbReference type="AlphaFoldDB" id="A0A972VXI3"/>
<evidence type="ECO:0000313" key="1">
    <source>
        <dbReference type="EMBL" id="NQV64195.1"/>
    </source>
</evidence>
<sequence length="102" mass="11154">MIQAKQTSEFFTRGANKYLVLAVILFFLSVQGLTLAHAHSGDLQKHVDCTLCLKIGFGHDILPASSINFVIPTLRQRFDPVFETAIVIAHVPANARAPPLNA</sequence>
<evidence type="ECO:0000313" key="2">
    <source>
        <dbReference type="Proteomes" id="UP000754644"/>
    </source>
</evidence>
<accession>A0A972VXI3</accession>
<protein>
    <recommendedName>
        <fullName evidence="3">DUF2946 domain-containing protein</fullName>
    </recommendedName>
</protein>
<evidence type="ECO:0008006" key="3">
    <source>
        <dbReference type="Google" id="ProtNLM"/>
    </source>
</evidence>